<dbReference type="InterPro" id="IPR051692">
    <property type="entry name" value="OMP-like"/>
</dbReference>
<dbReference type="EMBL" id="JAZHRV010000001">
    <property type="protein sequence ID" value="MEH2560347.1"/>
    <property type="molecule type" value="Genomic_DNA"/>
</dbReference>
<comment type="similarity">
    <text evidence="5">Belongs to the Omp25/RopB family.</text>
</comment>
<evidence type="ECO:0000259" key="6">
    <source>
        <dbReference type="Pfam" id="PF13505"/>
    </source>
</evidence>
<sequence length="263" mass="28133">MCVGMEGAPHEGVAERFSETNIMKKILAALVAFAALTAAAPATGADLGARPYYNKAPVYAAPLYNWTGFYIGGHVGGAFSGSNDFNGAVLSDSSARVLGGIQAGLDWQFAQNWVLGTEGQYSWLGKSNLTATFPGGYVYTNDQRGLGSITARIGYTWGPGLVYVKGGYAYSDNNERVTLGGVPTAFLLNGNHSNGWTVGTGLEYMVAPNWSVKGEYMYYDFGSTRFVTPAALAPFGSFHTDDHTLKLGVNYRFNFASPVVARY</sequence>
<keyword evidence="4" id="KW-0998">Cell outer membrane</keyword>
<evidence type="ECO:0000256" key="1">
    <source>
        <dbReference type="ARBA" id="ARBA00004442"/>
    </source>
</evidence>
<reference evidence="7 8" key="1">
    <citation type="submission" date="2024-02" db="EMBL/GenBank/DDBJ databases">
        <title>Adaptive strategies in a cosmopolitan and abundant soil bacterium.</title>
        <authorList>
            <person name="Carini P."/>
        </authorList>
    </citation>
    <scope>NUCLEOTIDE SEQUENCE [LARGE SCALE GENOMIC DNA]</scope>
    <source>
        <strain evidence="7 8">AZCC 1608</strain>
    </source>
</reference>
<evidence type="ECO:0000256" key="5">
    <source>
        <dbReference type="ARBA" id="ARBA00038306"/>
    </source>
</evidence>
<dbReference type="InterPro" id="IPR027385">
    <property type="entry name" value="Beta-barrel_OMP"/>
</dbReference>
<dbReference type="Proteomes" id="UP001364224">
    <property type="component" value="Unassembled WGS sequence"/>
</dbReference>
<keyword evidence="8" id="KW-1185">Reference proteome</keyword>
<feature type="domain" description="Outer membrane protein beta-barrel" evidence="6">
    <location>
        <begin position="42"/>
        <end position="253"/>
    </location>
</feature>
<dbReference type="Pfam" id="PF13505">
    <property type="entry name" value="OMP_b-brl"/>
    <property type="match status" value="1"/>
</dbReference>
<dbReference type="SUPFAM" id="SSF56925">
    <property type="entry name" value="OMPA-like"/>
    <property type="match status" value="1"/>
</dbReference>
<dbReference type="Gene3D" id="2.40.160.20">
    <property type="match status" value="1"/>
</dbReference>
<protein>
    <submittedName>
        <fullName evidence="7">Outer membrane immunogenic protein</fullName>
    </submittedName>
</protein>
<dbReference type="InterPro" id="IPR011250">
    <property type="entry name" value="OMP/PagP_B-barrel"/>
</dbReference>
<name>A0ABU8BQG5_9BRAD</name>
<dbReference type="PANTHER" id="PTHR34001">
    <property type="entry name" value="BLL7405 PROTEIN"/>
    <property type="match status" value="1"/>
</dbReference>
<proteinExistence type="inferred from homology"/>
<comment type="caution">
    <text evidence="7">The sequence shown here is derived from an EMBL/GenBank/DDBJ whole genome shotgun (WGS) entry which is preliminary data.</text>
</comment>
<evidence type="ECO:0000313" key="7">
    <source>
        <dbReference type="EMBL" id="MEH2560347.1"/>
    </source>
</evidence>
<keyword evidence="2" id="KW-0732">Signal</keyword>
<organism evidence="7 8">
    <name type="scientific">Bradyrhizobium algeriense</name>
    <dbReference type="NCBI Taxonomy" id="634784"/>
    <lineage>
        <taxon>Bacteria</taxon>
        <taxon>Pseudomonadati</taxon>
        <taxon>Pseudomonadota</taxon>
        <taxon>Alphaproteobacteria</taxon>
        <taxon>Hyphomicrobiales</taxon>
        <taxon>Nitrobacteraceae</taxon>
        <taxon>Bradyrhizobium</taxon>
    </lineage>
</organism>
<evidence type="ECO:0000256" key="3">
    <source>
        <dbReference type="ARBA" id="ARBA00023136"/>
    </source>
</evidence>
<evidence type="ECO:0000256" key="4">
    <source>
        <dbReference type="ARBA" id="ARBA00023237"/>
    </source>
</evidence>
<gene>
    <name evidence="7" type="ORF">V1286_007876</name>
</gene>
<dbReference type="PANTHER" id="PTHR34001:SF3">
    <property type="entry name" value="BLL7405 PROTEIN"/>
    <property type="match status" value="1"/>
</dbReference>
<evidence type="ECO:0000313" key="8">
    <source>
        <dbReference type="Proteomes" id="UP001364224"/>
    </source>
</evidence>
<keyword evidence="3" id="KW-0472">Membrane</keyword>
<comment type="subcellular location">
    <subcellularLocation>
        <location evidence="1">Cell outer membrane</location>
    </subcellularLocation>
</comment>
<evidence type="ECO:0000256" key="2">
    <source>
        <dbReference type="ARBA" id="ARBA00022729"/>
    </source>
</evidence>
<accession>A0ABU8BQG5</accession>